<protein>
    <recommendedName>
        <fullName evidence="1">DUF3887 domain-containing protein</fullName>
    </recommendedName>
</protein>
<dbReference type="RefSeq" id="WP_002684234.1">
    <property type="nucleotide sequence ID" value="NZ_CM001795.1"/>
</dbReference>
<gene>
    <name evidence="2" type="ORF">HMPREF9726_01215</name>
</gene>
<sequence length="135" mass="15936">MKPLKIFFLFVSFVLLWSCKPKEASETFYIPFLKEKAEEIIFMINDKDWEGIRNLSTEEFKKNLDEEFINVNTKIFFEPAGKYLYTKEAYFLETKDKNSGEVIGVVIVKVGYENKTLCYTFNFAKDTKLIGFFLK</sequence>
<dbReference type="PATRIC" id="fig|999432.5.peg.1265"/>
<dbReference type="HOGENOM" id="CLU_1884868_0_0_12"/>
<dbReference type="AlphaFoldDB" id="A0A0E2E5D0"/>
<organism evidence="2">
    <name type="scientific">Treponema denticola H-22</name>
    <dbReference type="NCBI Taxonomy" id="999432"/>
    <lineage>
        <taxon>Bacteria</taxon>
        <taxon>Pseudomonadati</taxon>
        <taxon>Spirochaetota</taxon>
        <taxon>Spirochaetia</taxon>
        <taxon>Spirochaetales</taxon>
        <taxon>Treponemataceae</taxon>
        <taxon>Treponema</taxon>
    </lineage>
</organism>
<accession>A0A0E2E5D0</accession>
<comment type="caution">
    <text evidence="2">The sequence shown here is derived from an EMBL/GenBank/DDBJ whole genome shotgun (WGS) entry which is preliminary data.</text>
</comment>
<name>A0A0E2E5D0_TREDN</name>
<proteinExistence type="predicted"/>
<dbReference type="Gene3D" id="3.10.450.590">
    <property type="match status" value="1"/>
</dbReference>
<dbReference type="InterPro" id="IPR024981">
    <property type="entry name" value="DUF3887"/>
</dbReference>
<dbReference type="EMBL" id="AGDV01000010">
    <property type="protein sequence ID" value="EMB33835.1"/>
    <property type="molecule type" value="Genomic_DNA"/>
</dbReference>
<feature type="domain" description="DUF3887" evidence="1">
    <location>
        <begin position="37"/>
        <end position="132"/>
    </location>
</feature>
<evidence type="ECO:0000259" key="1">
    <source>
        <dbReference type="Pfam" id="PF13026"/>
    </source>
</evidence>
<evidence type="ECO:0000313" key="2">
    <source>
        <dbReference type="EMBL" id="EMB33835.1"/>
    </source>
</evidence>
<dbReference type="Proteomes" id="UP000011705">
    <property type="component" value="Chromosome"/>
</dbReference>
<reference evidence="2" key="1">
    <citation type="submission" date="2012-01" db="EMBL/GenBank/DDBJ databases">
        <title>The Genome Sequence of Treponema denticola H-22.</title>
        <authorList>
            <consortium name="The Broad Institute Genome Sequencing Platform"/>
            <person name="Earl A."/>
            <person name="Ward D."/>
            <person name="Feldgarden M."/>
            <person name="Gevers D."/>
            <person name="Blanton J.M."/>
            <person name="Fenno C.J."/>
            <person name="Baranova O.V."/>
            <person name="Mathney J."/>
            <person name="Dewhirst F.E."/>
            <person name="Izard J."/>
            <person name="Young S.K."/>
            <person name="Zeng Q."/>
            <person name="Gargeya S."/>
            <person name="Fitzgerald M."/>
            <person name="Haas B."/>
            <person name="Abouelleil A."/>
            <person name="Alvarado L."/>
            <person name="Arachchi H.M."/>
            <person name="Berlin A."/>
            <person name="Chapman S.B."/>
            <person name="Gearin G."/>
            <person name="Goldberg J."/>
            <person name="Griggs A."/>
            <person name="Gujja S."/>
            <person name="Hansen M."/>
            <person name="Heiman D."/>
            <person name="Howarth C."/>
            <person name="Larimer J."/>
            <person name="Lui A."/>
            <person name="MacDonald P.J.P."/>
            <person name="McCowen C."/>
            <person name="Montmayeur A."/>
            <person name="Murphy C."/>
            <person name="Neiman D."/>
            <person name="Pearson M."/>
            <person name="Priest M."/>
            <person name="Roberts A."/>
            <person name="Saif S."/>
            <person name="Shea T."/>
            <person name="Sisk P."/>
            <person name="Stolte C."/>
            <person name="Sykes S."/>
            <person name="Wortman J."/>
            <person name="Nusbaum C."/>
            <person name="Birren B."/>
        </authorList>
    </citation>
    <scope>NUCLEOTIDE SEQUENCE [LARGE SCALE GENOMIC DNA]</scope>
    <source>
        <strain evidence="2">H-22</strain>
    </source>
</reference>
<dbReference type="Pfam" id="PF13026">
    <property type="entry name" value="DUF3887"/>
    <property type="match status" value="1"/>
</dbReference>